<feature type="compositionally biased region" description="Polar residues" evidence="1">
    <location>
        <begin position="29"/>
        <end position="42"/>
    </location>
</feature>
<evidence type="ECO:0000256" key="1">
    <source>
        <dbReference type="SAM" id="MobiDB-lite"/>
    </source>
</evidence>
<dbReference type="PANTHER" id="PTHR31128:SF9">
    <property type="entry name" value="DUF3444 DOMAIN-CONTAINING PROTEIN-RELATED"/>
    <property type="match status" value="1"/>
</dbReference>
<dbReference type="Proteomes" id="UP000887575">
    <property type="component" value="Unassembled WGS sequence"/>
</dbReference>
<proteinExistence type="predicted"/>
<feature type="region of interest" description="Disordered" evidence="1">
    <location>
        <begin position="1"/>
        <end position="45"/>
    </location>
</feature>
<name>A0AAF3F1J7_9BILA</name>
<protein>
    <submittedName>
        <fullName evidence="3">Uncharacterized protein</fullName>
    </submittedName>
</protein>
<keyword evidence="2" id="KW-1185">Reference proteome</keyword>
<accession>A0AAF3F1J7</accession>
<dbReference type="AlphaFoldDB" id="A0AAF3F1J7"/>
<sequence>MHDRFWHNSSTWTPSNIERHVGHPRRSSTPKSETRSPANEATQKPHFIFELSTTPIIGKTFVLRDGPAPRTQGRQYIGVRTREEAEKMVQLLATFRFYHQLPDDGWPVEDALKLHVCYRAEDGKYSHLRILKQQCVDGGVTREMFYVESRRFNQPNISFPNIDQLIKYYSTYVHLRKSSQTNKVEVEVFDTTPSQSFEDLLEEMAENRKD</sequence>
<dbReference type="WBParaSite" id="MBELARI_LOCUS20387">
    <property type="protein sequence ID" value="MBELARI_LOCUS20387"/>
    <property type="gene ID" value="MBELARI_LOCUS20387"/>
</dbReference>
<evidence type="ECO:0000313" key="3">
    <source>
        <dbReference type="WBParaSite" id="MBELARI_LOCUS20387"/>
    </source>
</evidence>
<dbReference type="PANTHER" id="PTHR31128">
    <property type="entry name" value="PROTEIN CBR-CLEC-135-RELATED"/>
    <property type="match status" value="1"/>
</dbReference>
<feature type="compositionally biased region" description="Polar residues" evidence="1">
    <location>
        <begin position="7"/>
        <end position="16"/>
    </location>
</feature>
<reference evidence="3" key="1">
    <citation type="submission" date="2024-02" db="UniProtKB">
        <authorList>
            <consortium name="WormBaseParasite"/>
        </authorList>
    </citation>
    <scope>IDENTIFICATION</scope>
</reference>
<evidence type="ECO:0000313" key="2">
    <source>
        <dbReference type="Proteomes" id="UP000887575"/>
    </source>
</evidence>
<organism evidence="2 3">
    <name type="scientific">Mesorhabditis belari</name>
    <dbReference type="NCBI Taxonomy" id="2138241"/>
    <lineage>
        <taxon>Eukaryota</taxon>
        <taxon>Metazoa</taxon>
        <taxon>Ecdysozoa</taxon>
        <taxon>Nematoda</taxon>
        <taxon>Chromadorea</taxon>
        <taxon>Rhabditida</taxon>
        <taxon>Rhabditina</taxon>
        <taxon>Rhabditomorpha</taxon>
        <taxon>Rhabditoidea</taxon>
        <taxon>Rhabditidae</taxon>
        <taxon>Mesorhabditinae</taxon>
        <taxon>Mesorhabditis</taxon>
    </lineage>
</organism>